<organism evidence="3 4">
    <name type="scientific">Entomortierella chlamydospora</name>
    <dbReference type="NCBI Taxonomy" id="101097"/>
    <lineage>
        <taxon>Eukaryota</taxon>
        <taxon>Fungi</taxon>
        <taxon>Fungi incertae sedis</taxon>
        <taxon>Mucoromycota</taxon>
        <taxon>Mortierellomycotina</taxon>
        <taxon>Mortierellomycetes</taxon>
        <taxon>Mortierellales</taxon>
        <taxon>Mortierellaceae</taxon>
        <taxon>Entomortierella</taxon>
    </lineage>
</organism>
<comment type="caution">
    <text evidence="3">The sequence shown here is derived from an EMBL/GenBank/DDBJ whole genome shotgun (WGS) entry which is preliminary data.</text>
</comment>
<dbReference type="GO" id="GO:0070475">
    <property type="term" value="P:rRNA base methylation"/>
    <property type="evidence" value="ECO:0007669"/>
    <property type="project" value="TreeGrafter"/>
</dbReference>
<dbReference type="AlphaFoldDB" id="A0A9P6MUV0"/>
<keyword evidence="4" id="KW-1185">Reference proteome</keyword>
<dbReference type="GO" id="GO:0008168">
    <property type="term" value="F:methyltransferase activity"/>
    <property type="evidence" value="ECO:0007669"/>
    <property type="project" value="UniProtKB-KW"/>
</dbReference>
<accession>A0A9P6MUV0</accession>
<evidence type="ECO:0000256" key="1">
    <source>
        <dbReference type="ARBA" id="ARBA00022603"/>
    </source>
</evidence>
<dbReference type="PANTHER" id="PTHR13393:SF0">
    <property type="entry name" value="RNA N6-ADENOSINE-METHYLTRANSFERASE METTL16"/>
    <property type="match status" value="1"/>
</dbReference>
<sequence length="65" mass="7286">MCNPPFYEDEQDIQEGLEAKAELPSAVCLGTSNEMMTTGGEVQFVKQMVDESQQLQEKIRFSTTP</sequence>
<dbReference type="EMBL" id="JAAAID010000787">
    <property type="protein sequence ID" value="KAG0013911.1"/>
    <property type="molecule type" value="Genomic_DNA"/>
</dbReference>
<proteinExistence type="predicted"/>
<protein>
    <submittedName>
        <fullName evidence="3">Methyltransferase-like protein 16</fullName>
    </submittedName>
</protein>
<dbReference type="PANTHER" id="PTHR13393">
    <property type="entry name" value="SAM-DEPENDENT METHYLTRANSFERASE"/>
    <property type="match status" value="1"/>
</dbReference>
<name>A0A9P6MUV0_9FUNG</name>
<dbReference type="Proteomes" id="UP000703661">
    <property type="component" value="Unassembled WGS sequence"/>
</dbReference>
<keyword evidence="1 3" id="KW-0489">Methyltransferase</keyword>
<evidence type="ECO:0000313" key="3">
    <source>
        <dbReference type="EMBL" id="KAG0013911.1"/>
    </source>
</evidence>
<dbReference type="GO" id="GO:0005634">
    <property type="term" value="C:nucleus"/>
    <property type="evidence" value="ECO:0007669"/>
    <property type="project" value="TreeGrafter"/>
</dbReference>
<dbReference type="InterPro" id="IPR029063">
    <property type="entry name" value="SAM-dependent_MTases_sf"/>
</dbReference>
<dbReference type="Gene3D" id="3.40.50.150">
    <property type="entry name" value="Vaccinia Virus protein VP39"/>
    <property type="match status" value="1"/>
</dbReference>
<dbReference type="InterPro" id="IPR010286">
    <property type="entry name" value="METTL16/RlmF"/>
</dbReference>
<reference evidence="3" key="1">
    <citation type="journal article" date="2020" name="Fungal Divers.">
        <title>Resolving the Mortierellaceae phylogeny through synthesis of multi-gene phylogenetics and phylogenomics.</title>
        <authorList>
            <person name="Vandepol N."/>
            <person name="Liber J."/>
            <person name="Desiro A."/>
            <person name="Na H."/>
            <person name="Kennedy M."/>
            <person name="Barry K."/>
            <person name="Grigoriev I.V."/>
            <person name="Miller A.N."/>
            <person name="O'Donnell K."/>
            <person name="Stajich J.E."/>
            <person name="Bonito G."/>
        </authorList>
    </citation>
    <scope>NUCLEOTIDE SEQUENCE</scope>
    <source>
        <strain evidence="3">NRRL 2769</strain>
    </source>
</reference>
<keyword evidence="2" id="KW-0808">Transferase</keyword>
<evidence type="ECO:0000313" key="4">
    <source>
        <dbReference type="Proteomes" id="UP000703661"/>
    </source>
</evidence>
<dbReference type="Pfam" id="PF05971">
    <property type="entry name" value="Methyltransf_10"/>
    <property type="match status" value="1"/>
</dbReference>
<evidence type="ECO:0000256" key="2">
    <source>
        <dbReference type="ARBA" id="ARBA00022679"/>
    </source>
</evidence>
<gene>
    <name evidence="3" type="primary">METTL16</name>
    <name evidence="3" type="ORF">BGZ80_010764</name>
</gene>